<feature type="transmembrane region" description="Helical" evidence="2">
    <location>
        <begin position="199"/>
        <end position="218"/>
    </location>
</feature>
<dbReference type="PANTHER" id="PTHR32100">
    <property type="entry name" value="OMEGA-6 FATTY ACID DESATURASE, CHLOROPLASTIC"/>
    <property type="match status" value="1"/>
</dbReference>
<dbReference type="Pfam" id="PF00487">
    <property type="entry name" value="FA_desaturase"/>
    <property type="match status" value="1"/>
</dbReference>
<dbReference type="GO" id="GO:0102985">
    <property type="term" value="F:acyl-CoA (9+3)-desaturase activity"/>
    <property type="evidence" value="ECO:0007669"/>
    <property type="project" value="UniProtKB-EC"/>
</dbReference>
<dbReference type="GO" id="GO:0006629">
    <property type="term" value="P:lipid metabolic process"/>
    <property type="evidence" value="ECO:0007669"/>
    <property type="project" value="InterPro"/>
</dbReference>
<dbReference type="AlphaFoldDB" id="A0A5C5VIG1"/>
<feature type="transmembrane region" description="Helical" evidence="2">
    <location>
        <begin position="64"/>
        <end position="83"/>
    </location>
</feature>
<gene>
    <name evidence="4" type="primary">desA</name>
    <name evidence="4" type="ORF">KOR34_27610</name>
</gene>
<evidence type="ECO:0000259" key="3">
    <source>
        <dbReference type="Pfam" id="PF00487"/>
    </source>
</evidence>
<accession>A0A5C5VIG1</accession>
<keyword evidence="5" id="KW-1185">Reference proteome</keyword>
<keyword evidence="4" id="KW-0560">Oxidoreductase</keyword>
<dbReference type="RefSeq" id="WP_146565103.1">
    <property type="nucleotide sequence ID" value="NZ_SIHJ01000001.1"/>
</dbReference>
<reference evidence="4 5" key="1">
    <citation type="submission" date="2019-02" db="EMBL/GenBank/DDBJ databases">
        <title>Deep-cultivation of Planctomycetes and their phenomic and genomic characterization uncovers novel biology.</title>
        <authorList>
            <person name="Wiegand S."/>
            <person name="Jogler M."/>
            <person name="Boedeker C."/>
            <person name="Pinto D."/>
            <person name="Vollmers J."/>
            <person name="Rivas-Marin E."/>
            <person name="Kohn T."/>
            <person name="Peeters S.H."/>
            <person name="Heuer A."/>
            <person name="Rast P."/>
            <person name="Oberbeckmann S."/>
            <person name="Bunk B."/>
            <person name="Jeske O."/>
            <person name="Meyerdierks A."/>
            <person name="Storesund J.E."/>
            <person name="Kallscheuer N."/>
            <person name="Luecker S."/>
            <person name="Lage O.M."/>
            <person name="Pohl T."/>
            <person name="Merkel B.J."/>
            <person name="Hornburger P."/>
            <person name="Mueller R.-W."/>
            <person name="Bruemmer F."/>
            <person name="Labrenz M."/>
            <person name="Spormann A.M."/>
            <person name="Op Den Camp H."/>
            <person name="Overmann J."/>
            <person name="Amann R."/>
            <person name="Jetten M.S.M."/>
            <person name="Mascher T."/>
            <person name="Medema M.H."/>
            <person name="Devos D.P."/>
            <person name="Kaster A.-K."/>
            <person name="Ovreas L."/>
            <person name="Rohde M."/>
            <person name="Galperin M.Y."/>
            <person name="Jogler C."/>
        </authorList>
    </citation>
    <scope>NUCLEOTIDE SEQUENCE [LARGE SCALE GENOMIC DNA]</scope>
    <source>
        <strain evidence="4 5">KOR34</strain>
    </source>
</reference>
<organism evidence="4 5">
    <name type="scientific">Posidoniimonas corsicana</name>
    <dbReference type="NCBI Taxonomy" id="1938618"/>
    <lineage>
        <taxon>Bacteria</taxon>
        <taxon>Pseudomonadati</taxon>
        <taxon>Planctomycetota</taxon>
        <taxon>Planctomycetia</taxon>
        <taxon>Pirellulales</taxon>
        <taxon>Lacipirellulaceae</taxon>
        <taxon>Posidoniimonas</taxon>
    </lineage>
</organism>
<feature type="region of interest" description="Disordered" evidence="1">
    <location>
        <begin position="1"/>
        <end position="22"/>
    </location>
</feature>
<name>A0A5C5VIG1_9BACT</name>
<protein>
    <submittedName>
        <fullName evidence="4">Delta(12)-fatty-acid desaturase</fullName>
        <ecNumber evidence="4">1.14.19.6</ecNumber>
    </submittedName>
</protein>
<dbReference type="InterPro" id="IPR012171">
    <property type="entry name" value="Fatty_acid_desaturase"/>
</dbReference>
<proteinExistence type="predicted"/>
<dbReference type="EMBL" id="SIHJ01000001">
    <property type="protein sequence ID" value="TWT37797.1"/>
    <property type="molecule type" value="Genomic_DNA"/>
</dbReference>
<evidence type="ECO:0000313" key="5">
    <source>
        <dbReference type="Proteomes" id="UP000316714"/>
    </source>
</evidence>
<evidence type="ECO:0000256" key="2">
    <source>
        <dbReference type="SAM" id="Phobius"/>
    </source>
</evidence>
<evidence type="ECO:0000256" key="1">
    <source>
        <dbReference type="SAM" id="MobiDB-lite"/>
    </source>
</evidence>
<comment type="caution">
    <text evidence="4">The sequence shown here is derived from an EMBL/GenBank/DDBJ whole genome shotgun (WGS) entry which is preliminary data.</text>
</comment>
<dbReference type="EC" id="1.14.19.6" evidence="4"/>
<keyword evidence="2" id="KW-0812">Transmembrane</keyword>
<dbReference type="Proteomes" id="UP000316714">
    <property type="component" value="Unassembled WGS sequence"/>
</dbReference>
<feature type="transmembrane region" description="Helical" evidence="2">
    <location>
        <begin position="230"/>
        <end position="252"/>
    </location>
</feature>
<feature type="domain" description="Fatty acid desaturase" evidence="3">
    <location>
        <begin position="67"/>
        <end position="331"/>
    </location>
</feature>
<dbReference type="OrthoDB" id="104711at2"/>
<feature type="transmembrane region" description="Helical" evidence="2">
    <location>
        <begin position="39"/>
        <end position="58"/>
    </location>
</feature>
<keyword evidence="2" id="KW-1133">Transmembrane helix</keyword>
<evidence type="ECO:0000313" key="4">
    <source>
        <dbReference type="EMBL" id="TWT37797.1"/>
    </source>
</evidence>
<sequence>MTRAAEADPAHVSGPAPSGQKLFTDEESRSLVRRSTLRGVLYCLVDVAVLAALLAGALLAEHLLVQLVLSVAAGVMIGVLFVVGHDAAHQSLTDSRTMNYVLGQVALLPALHPFSFWVKVHNQTHHRWTNLSPQDYVWTPLSQEGYERLTPWGRAAYRFYRGPLGPLGYYLIEFWGRRIFMPSAAENGRYTKPQVKDTAVVLAAAVAYAAFLGAGGGGEWFGAGKAWWNAPLFGFVVPFFVWNTLMSLVIYLHHTHPELTWYDDQAEWKRDASQLESSVHVIFPGPINGFFHWIMEHSAHHVRPAIPLYHLPEAQRIIEERAPGRVIVFRWTVAGHLEVVRRCKLYDYRAKRWMDFAGSYTT</sequence>
<keyword evidence="2" id="KW-0472">Membrane</keyword>
<dbReference type="InterPro" id="IPR005804">
    <property type="entry name" value="FA_desaturase_dom"/>
</dbReference>